<evidence type="ECO:0000256" key="3">
    <source>
        <dbReference type="ARBA" id="ARBA00022512"/>
    </source>
</evidence>
<dbReference type="CDD" id="cd05233">
    <property type="entry name" value="SDR_c"/>
    <property type="match status" value="1"/>
</dbReference>
<evidence type="ECO:0000259" key="7">
    <source>
        <dbReference type="SMART" id="SM00822"/>
    </source>
</evidence>
<dbReference type="PANTHER" id="PTHR42879:SF2">
    <property type="entry name" value="3-OXOACYL-[ACYL-CARRIER-PROTEIN] REDUCTASE FABG"/>
    <property type="match status" value="1"/>
</dbReference>
<evidence type="ECO:0000256" key="5">
    <source>
        <dbReference type="ARBA" id="ARBA00040781"/>
    </source>
</evidence>
<evidence type="ECO:0000256" key="1">
    <source>
        <dbReference type="ARBA" id="ARBA00004191"/>
    </source>
</evidence>
<proteinExistence type="inferred from homology"/>
<evidence type="ECO:0000313" key="8">
    <source>
        <dbReference type="EMBL" id="QIS07984.1"/>
    </source>
</evidence>
<evidence type="ECO:0000256" key="2">
    <source>
        <dbReference type="ARBA" id="ARBA00006484"/>
    </source>
</evidence>
<feature type="domain" description="Ketoreductase" evidence="7">
    <location>
        <begin position="46"/>
        <end position="231"/>
    </location>
</feature>
<dbReference type="PRINTS" id="PR00081">
    <property type="entry name" value="GDHRDH"/>
</dbReference>
<dbReference type="GO" id="GO:0004316">
    <property type="term" value="F:3-oxoacyl-[acyl-carrier-protein] reductase (NADPH) activity"/>
    <property type="evidence" value="ECO:0007669"/>
    <property type="project" value="UniProtKB-EC"/>
</dbReference>
<keyword evidence="9" id="KW-1185">Reference proteome</keyword>
<dbReference type="Pfam" id="PF13561">
    <property type="entry name" value="adh_short_C2"/>
    <property type="match status" value="1"/>
</dbReference>
<comment type="catalytic activity">
    <reaction evidence="6">
        <text>a (3R)-hydroxyacyl-[ACP] + NADP(+) = a 3-oxoacyl-[ACP] + NADPH + H(+)</text>
        <dbReference type="Rhea" id="RHEA:17397"/>
        <dbReference type="Rhea" id="RHEA-COMP:9916"/>
        <dbReference type="Rhea" id="RHEA-COMP:9945"/>
        <dbReference type="ChEBI" id="CHEBI:15378"/>
        <dbReference type="ChEBI" id="CHEBI:57783"/>
        <dbReference type="ChEBI" id="CHEBI:58349"/>
        <dbReference type="ChEBI" id="CHEBI:78776"/>
        <dbReference type="ChEBI" id="CHEBI:78827"/>
        <dbReference type="EC" id="1.1.1.100"/>
    </reaction>
    <physiologicalReaction direction="right-to-left" evidence="6">
        <dbReference type="Rhea" id="RHEA:17399"/>
    </physiologicalReaction>
</comment>
<protein>
    <recommendedName>
        <fullName evidence="5">3-oxoacyl-[acyl-carrier-protein] reductase MabA</fullName>
    </recommendedName>
</protein>
<dbReference type="InterPro" id="IPR020904">
    <property type="entry name" value="Sc_DH/Rdtase_CS"/>
</dbReference>
<evidence type="ECO:0000256" key="6">
    <source>
        <dbReference type="ARBA" id="ARBA00047400"/>
    </source>
</evidence>
<dbReference type="PROSITE" id="PS00061">
    <property type="entry name" value="ADH_SHORT"/>
    <property type="match status" value="1"/>
</dbReference>
<dbReference type="Gene3D" id="3.40.50.720">
    <property type="entry name" value="NAD(P)-binding Rossmann-like Domain"/>
    <property type="match status" value="1"/>
</dbReference>
<keyword evidence="3" id="KW-0134">Cell wall</keyword>
<comment type="subcellular location">
    <subcellularLocation>
        <location evidence="1">Secreted</location>
        <location evidence="1">Cell wall</location>
    </subcellularLocation>
</comment>
<evidence type="ECO:0000313" key="9">
    <source>
        <dbReference type="Proteomes" id="UP000503540"/>
    </source>
</evidence>
<dbReference type="KEGG" id="nah:F5544_00245"/>
<dbReference type="SMART" id="SM00822">
    <property type="entry name" value="PKS_KR"/>
    <property type="match status" value="1"/>
</dbReference>
<dbReference type="InterPro" id="IPR057326">
    <property type="entry name" value="KR_dom"/>
</dbReference>
<dbReference type="PANTHER" id="PTHR42879">
    <property type="entry name" value="3-OXOACYL-(ACYL-CARRIER-PROTEIN) REDUCTASE"/>
    <property type="match status" value="1"/>
</dbReference>
<keyword evidence="4" id="KW-0560">Oxidoreductase</keyword>
<dbReference type="FunFam" id="3.40.50.720:FF:000084">
    <property type="entry name" value="Short-chain dehydrogenase reductase"/>
    <property type="match status" value="1"/>
</dbReference>
<keyword evidence="3" id="KW-0964">Secreted</keyword>
<gene>
    <name evidence="8" type="ORF">F5544_00245</name>
</gene>
<dbReference type="SUPFAM" id="SSF51735">
    <property type="entry name" value="NAD(P)-binding Rossmann-fold domains"/>
    <property type="match status" value="1"/>
</dbReference>
<dbReference type="GO" id="GO:0032787">
    <property type="term" value="P:monocarboxylic acid metabolic process"/>
    <property type="evidence" value="ECO:0007669"/>
    <property type="project" value="UniProtKB-ARBA"/>
</dbReference>
<accession>A0A6G9Y4A9</accession>
<dbReference type="PRINTS" id="PR00080">
    <property type="entry name" value="SDRFAMILY"/>
</dbReference>
<comment type="similarity">
    <text evidence="2">Belongs to the short-chain dehydrogenases/reductases (SDR) family.</text>
</comment>
<dbReference type="AlphaFoldDB" id="A0A6G9Y4A9"/>
<dbReference type="EMBL" id="CP046172">
    <property type="protein sequence ID" value="QIS07984.1"/>
    <property type="molecule type" value="Genomic_DNA"/>
</dbReference>
<dbReference type="Proteomes" id="UP000503540">
    <property type="component" value="Chromosome"/>
</dbReference>
<dbReference type="InterPro" id="IPR050259">
    <property type="entry name" value="SDR"/>
</dbReference>
<sequence>MRRASRLPTFINSRTGSSLMARSWLKWVDQPWKPVLIFGMRRYEGRRVVVTGAGSGIGQGIALRLLDEGAQLVAADIDEAGLAATAEKAGEAAERLRTVPVNIADPASVRAAIDAALEFLGGMDVLVNAAGILRPARTHEMPLDAWNQVLGVNLTGTFLMTQAALPSLLDTGHGVVVNLSSTAAFSAAPYLAAYAASKGGVNAFTHAIALEYAKQGLRAVNIVPGGIISGITTKSILDQPAGFDPKLFSRMTGWLNGGTLGNPEDIAGVVAMVASEDGRYLTGTEIRIDGGMLM</sequence>
<organism evidence="8 9">
    <name type="scientific">Nocardia arthritidis</name>
    <dbReference type="NCBI Taxonomy" id="228602"/>
    <lineage>
        <taxon>Bacteria</taxon>
        <taxon>Bacillati</taxon>
        <taxon>Actinomycetota</taxon>
        <taxon>Actinomycetes</taxon>
        <taxon>Mycobacteriales</taxon>
        <taxon>Nocardiaceae</taxon>
        <taxon>Nocardia</taxon>
    </lineage>
</organism>
<evidence type="ECO:0000256" key="4">
    <source>
        <dbReference type="ARBA" id="ARBA00023002"/>
    </source>
</evidence>
<dbReference type="InterPro" id="IPR002347">
    <property type="entry name" value="SDR_fam"/>
</dbReference>
<dbReference type="InterPro" id="IPR036291">
    <property type="entry name" value="NAD(P)-bd_dom_sf"/>
</dbReference>
<name>A0A6G9Y4A9_9NOCA</name>
<reference evidence="8 9" key="1">
    <citation type="journal article" date="2019" name="ACS Chem. Biol.">
        <title>Identification and Mobilization of a Cryptic Antibiotic Biosynthesis Gene Locus from a Human-Pathogenic Nocardia Isolate.</title>
        <authorList>
            <person name="Herisse M."/>
            <person name="Ishida K."/>
            <person name="Porter J.L."/>
            <person name="Howden B."/>
            <person name="Hertweck C."/>
            <person name="Stinear T.P."/>
            <person name="Pidot S.J."/>
        </authorList>
    </citation>
    <scope>NUCLEOTIDE SEQUENCE [LARGE SCALE GENOMIC DNA]</scope>
    <source>
        <strain evidence="8 9">AUSMDU00012717</strain>
    </source>
</reference>